<dbReference type="PANTHER" id="PTHR42898">
    <property type="entry name" value="TROPINONE REDUCTASE"/>
    <property type="match status" value="1"/>
</dbReference>
<name>A0AAN9PDY1_CLITE</name>
<dbReference type="Gene3D" id="3.90.1150.10">
    <property type="entry name" value="Aspartate Aminotransferase, domain 1"/>
    <property type="match status" value="1"/>
</dbReference>
<dbReference type="GO" id="GO:0016491">
    <property type="term" value="F:oxidoreductase activity"/>
    <property type="evidence" value="ECO:0007669"/>
    <property type="project" value="UniProtKB-KW"/>
</dbReference>
<protein>
    <submittedName>
        <fullName evidence="4">Uncharacterized protein</fullName>
    </submittedName>
</protein>
<accession>A0AAN9PDY1</accession>
<keyword evidence="2" id="KW-0560">Oxidoreductase</keyword>
<organism evidence="4 5">
    <name type="scientific">Clitoria ternatea</name>
    <name type="common">Butterfly pea</name>
    <dbReference type="NCBI Taxonomy" id="43366"/>
    <lineage>
        <taxon>Eukaryota</taxon>
        <taxon>Viridiplantae</taxon>
        <taxon>Streptophyta</taxon>
        <taxon>Embryophyta</taxon>
        <taxon>Tracheophyta</taxon>
        <taxon>Spermatophyta</taxon>
        <taxon>Magnoliopsida</taxon>
        <taxon>eudicotyledons</taxon>
        <taxon>Gunneridae</taxon>
        <taxon>Pentapetalae</taxon>
        <taxon>rosids</taxon>
        <taxon>fabids</taxon>
        <taxon>Fabales</taxon>
        <taxon>Fabaceae</taxon>
        <taxon>Papilionoideae</taxon>
        <taxon>50 kb inversion clade</taxon>
        <taxon>NPAAA clade</taxon>
        <taxon>indigoferoid/millettioid clade</taxon>
        <taxon>Phaseoleae</taxon>
        <taxon>Clitoria</taxon>
    </lineage>
</organism>
<dbReference type="EMBL" id="JAYKXN010000004">
    <property type="protein sequence ID" value="KAK7293869.1"/>
    <property type="molecule type" value="Genomic_DNA"/>
</dbReference>
<dbReference type="Gene3D" id="3.40.50.720">
    <property type="entry name" value="NAD(P)-binding Rossmann-like Domain"/>
    <property type="match status" value="1"/>
</dbReference>
<sequence length="232" mass="25177">MSITQNLITSISSSSSAFLAPSTFNSRRQVSFPVKSVSVCKCVMTPQEAETAYKTKVDRNLNMGKLQAGYLFPEVARRSSAHLLKYPDAQVISLRIGDTIEPIPEVISFAMANPEGSSSKHSRWSLKGTTALVTGGIHGIGEKQVAFAFNGKLNILINNVGANVRKPTIEFTAEEYLKVMSTNLDSAYHLSQLTYSLFKASENGNIVFIFFVAGFTSIGSRSIYAASKAAMD</sequence>
<dbReference type="AlphaFoldDB" id="A0AAN9PDY1"/>
<dbReference type="Pfam" id="PF00106">
    <property type="entry name" value="adh_short"/>
    <property type="match status" value="1"/>
</dbReference>
<proteinExistence type="inferred from homology"/>
<evidence type="ECO:0000256" key="1">
    <source>
        <dbReference type="ARBA" id="ARBA00022857"/>
    </source>
</evidence>
<evidence type="ECO:0000256" key="2">
    <source>
        <dbReference type="ARBA" id="ARBA00023002"/>
    </source>
</evidence>
<dbReference type="InterPro" id="IPR036291">
    <property type="entry name" value="NAD(P)-bd_dom_sf"/>
</dbReference>
<dbReference type="InterPro" id="IPR002347">
    <property type="entry name" value="SDR_fam"/>
</dbReference>
<evidence type="ECO:0000313" key="5">
    <source>
        <dbReference type="Proteomes" id="UP001359559"/>
    </source>
</evidence>
<comment type="caution">
    <text evidence="4">The sequence shown here is derived from an EMBL/GenBank/DDBJ whole genome shotgun (WGS) entry which is preliminary data.</text>
</comment>
<evidence type="ECO:0000256" key="3">
    <source>
        <dbReference type="ARBA" id="ARBA00025714"/>
    </source>
</evidence>
<dbReference type="PANTHER" id="PTHR42898:SF6">
    <property type="entry name" value="NADP-DEPENDENT MANNITOL DEHYDROGENASE"/>
    <property type="match status" value="1"/>
</dbReference>
<reference evidence="4 5" key="1">
    <citation type="submission" date="2024-01" db="EMBL/GenBank/DDBJ databases">
        <title>The genomes of 5 underutilized Papilionoideae crops provide insights into root nodulation and disease resistance.</title>
        <authorList>
            <person name="Yuan L."/>
        </authorList>
    </citation>
    <scope>NUCLEOTIDE SEQUENCE [LARGE SCALE GENOMIC DNA]</scope>
    <source>
        <strain evidence="4">LY-2023</strain>
        <tissue evidence="4">Leaf</tissue>
    </source>
</reference>
<dbReference type="InterPro" id="IPR045000">
    <property type="entry name" value="TR"/>
</dbReference>
<keyword evidence="5" id="KW-1185">Reference proteome</keyword>
<evidence type="ECO:0000313" key="4">
    <source>
        <dbReference type="EMBL" id="KAK7293869.1"/>
    </source>
</evidence>
<comment type="similarity">
    <text evidence="3">Belongs to the short-chain dehydrogenases/reductases (SDR) family. SDR65C subfamily.</text>
</comment>
<dbReference type="PRINTS" id="PR00081">
    <property type="entry name" value="GDHRDH"/>
</dbReference>
<keyword evidence="1" id="KW-0521">NADP</keyword>
<dbReference type="Proteomes" id="UP001359559">
    <property type="component" value="Unassembled WGS sequence"/>
</dbReference>
<gene>
    <name evidence="4" type="ORF">RJT34_16746</name>
</gene>
<dbReference type="SUPFAM" id="SSF51735">
    <property type="entry name" value="NAD(P)-binding Rossmann-fold domains"/>
    <property type="match status" value="1"/>
</dbReference>
<dbReference type="InterPro" id="IPR015422">
    <property type="entry name" value="PyrdxlP-dep_Trfase_small"/>
</dbReference>